<feature type="compositionally biased region" description="Basic and acidic residues" evidence="1">
    <location>
        <begin position="411"/>
        <end position="428"/>
    </location>
</feature>
<evidence type="ECO:0000259" key="2">
    <source>
        <dbReference type="SMART" id="SM00581"/>
    </source>
</evidence>
<dbReference type="Pfam" id="PF04046">
    <property type="entry name" value="PSP"/>
    <property type="match status" value="1"/>
</dbReference>
<evidence type="ECO:0000313" key="3">
    <source>
        <dbReference type="EnsemblProtists" id="EOD10297"/>
    </source>
</evidence>
<feature type="domain" description="PSP proline-rich" evidence="2">
    <location>
        <begin position="167"/>
        <end position="220"/>
    </location>
</feature>
<feature type="region of interest" description="Disordered" evidence="1">
    <location>
        <begin position="1"/>
        <end position="69"/>
    </location>
</feature>
<feature type="region of interest" description="Disordered" evidence="1">
    <location>
        <begin position="342"/>
        <end position="428"/>
    </location>
</feature>
<dbReference type="Pfam" id="PF04037">
    <property type="entry name" value="DUF382"/>
    <property type="match status" value="2"/>
</dbReference>
<feature type="region of interest" description="Disordered" evidence="1">
    <location>
        <begin position="296"/>
        <end position="320"/>
    </location>
</feature>
<organism evidence="3 4">
    <name type="scientific">Emiliania huxleyi (strain CCMP1516)</name>
    <dbReference type="NCBI Taxonomy" id="280463"/>
    <lineage>
        <taxon>Eukaryota</taxon>
        <taxon>Haptista</taxon>
        <taxon>Haptophyta</taxon>
        <taxon>Prymnesiophyceae</taxon>
        <taxon>Isochrysidales</taxon>
        <taxon>Noelaerhabdaceae</taxon>
        <taxon>Emiliania</taxon>
    </lineage>
</organism>
<dbReference type="STRING" id="2903.R1BL73"/>
<feature type="compositionally biased region" description="Basic and acidic residues" evidence="1">
    <location>
        <begin position="385"/>
        <end position="402"/>
    </location>
</feature>
<dbReference type="GeneID" id="17256339"/>
<dbReference type="InterPro" id="IPR006568">
    <property type="entry name" value="PSP_pro-rich"/>
</dbReference>
<dbReference type="HOGENOM" id="CLU_641639_0_0_1"/>
<reference evidence="4" key="1">
    <citation type="journal article" date="2013" name="Nature">
        <title>Pan genome of the phytoplankton Emiliania underpins its global distribution.</title>
        <authorList>
            <person name="Read B.A."/>
            <person name="Kegel J."/>
            <person name="Klute M.J."/>
            <person name="Kuo A."/>
            <person name="Lefebvre S.C."/>
            <person name="Maumus F."/>
            <person name="Mayer C."/>
            <person name="Miller J."/>
            <person name="Monier A."/>
            <person name="Salamov A."/>
            <person name="Young J."/>
            <person name="Aguilar M."/>
            <person name="Claverie J.M."/>
            <person name="Frickenhaus S."/>
            <person name="Gonzalez K."/>
            <person name="Herman E.K."/>
            <person name="Lin Y.C."/>
            <person name="Napier J."/>
            <person name="Ogata H."/>
            <person name="Sarno A.F."/>
            <person name="Shmutz J."/>
            <person name="Schroeder D."/>
            <person name="de Vargas C."/>
            <person name="Verret F."/>
            <person name="von Dassow P."/>
            <person name="Valentin K."/>
            <person name="Van de Peer Y."/>
            <person name="Wheeler G."/>
            <person name="Dacks J.B."/>
            <person name="Delwiche C.F."/>
            <person name="Dyhrman S.T."/>
            <person name="Glockner G."/>
            <person name="John U."/>
            <person name="Richards T."/>
            <person name="Worden A.Z."/>
            <person name="Zhang X."/>
            <person name="Grigoriev I.V."/>
            <person name="Allen A.E."/>
            <person name="Bidle K."/>
            <person name="Borodovsky M."/>
            <person name="Bowler C."/>
            <person name="Brownlee C."/>
            <person name="Cock J.M."/>
            <person name="Elias M."/>
            <person name="Gladyshev V.N."/>
            <person name="Groth M."/>
            <person name="Guda C."/>
            <person name="Hadaegh A."/>
            <person name="Iglesias-Rodriguez M.D."/>
            <person name="Jenkins J."/>
            <person name="Jones B.M."/>
            <person name="Lawson T."/>
            <person name="Leese F."/>
            <person name="Lindquist E."/>
            <person name="Lobanov A."/>
            <person name="Lomsadze A."/>
            <person name="Malik S.B."/>
            <person name="Marsh M.E."/>
            <person name="Mackinder L."/>
            <person name="Mock T."/>
            <person name="Mueller-Roeber B."/>
            <person name="Pagarete A."/>
            <person name="Parker M."/>
            <person name="Probert I."/>
            <person name="Quesneville H."/>
            <person name="Raines C."/>
            <person name="Rensing S.A."/>
            <person name="Riano-Pachon D.M."/>
            <person name="Richier S."/>
            <person name="Rokitta S."/>
            <person name="Shiraiwa Y."/>
            <person name="Soanes D.M."/>
            <person name="van der Giezen M."/>
            <person name="Wahlund T.M."/>
            <person name="Williams B."/>
            <person name="Wilson W."/>
            <person name="Wolfe G."/>
            <person name="Wurch L.L."/>
        </authorList>
    </citation>
    <scope>NUCLEOTIDE SEQUENCE</scope>
</reference>
<evidence type="ECO:0000313" key="4">
    <source>
        <dbReference type="Proteomes" id="UP000013827"/>
    </source>
</evidence>
<dbReference type="SMART" id="SM00581">
    <property type="entry name" value="PSP"/>
    <property type="match status" value="1"/>
</dbReference>
<dbReference type="KEGG" id="ehx:EMIHUDRAFT_216021"/>
<dbReference type="GO" id="GO:0005634">
    <property type="term" value="C:nucleus"/>
    <property type="evidence" value="ECO:0007669"/>
    <property type="project" value="InterPro"/>
</dbReference>
<sequence length="428" mass="44246">MPPNGGLTAAALAAAQAESDSEMSTIGGASGTDTETESIASSRNSERNRKKKDRKKANRKALQAQRIAMMAGGASSDAAAGSGDAAAEGGAGSAASELLAGMQRKFLQGKRGVEKPPFALPEFIAATGIEKIRASVLHDAFFKFQSKPRLSRFGDTYYEGKEHEVQLRQKKPGVASDELQKALGMELGGPPPWLINMQRYGPPPSYPNLKIAGLNAPIPEGATYGYHPGGRPLYGDVFGTAGAEPAEQLAPSLSRDNWGALSADEVAAGISSVASNSSLPSGLATPDSLHLRKQLGAQRAGTATPSSVTDGAQTPESVSSAQLYQQRDAKVGGAAFGSSHTYDLSGAAPPPSSSGGGASGAPPRPGSSGVALALDPSELGSLDEAALKERYEAAKAAEKEATAPEDVSDIIEEHERKRARKQEGRGRR</sequence>
<dbReference type="PANTHER" id="PTHR12785">
    <property type="entry name" value="SPLICING FACTOR 3B"/>
    <property type="match status" value="1"/>
</dbReference>
<dbReference type="EnsemblProtists" id="EOD10297">
    <property type="protein sequence ID" value="EOD10297"/>
    <property type="gene ID" value="EMIHUDRAFT_216021"/>
</dbReference>
<dbReference type="InterPro" id="IPR007180">
    <property type="entry name" value="DUF382"/>
</dbReference>
<evidence type="ECO:0000256" key="1">
    <source>
        <dbReference type="SAM" id="MobiDB-lite"/>
    </source>
</evidence>
<dbReference type="PANTHER" id="PTHR12785:SF6">
    <property type="entry name" value="SPLICING FACTOR 3B SUBUNIT 2"/>
    <property type="match status" value="1"/>
</dbReference>
<protein>
    <recommendedName>
        <fullName evidence="2">PSP proline-rich domain-containing protein</fullName>
    </recommendedName>
</protein>
<accession>A0A0D3IGB2</accession>
<dbReference type="AlphaFoldDB" id="A0A0D3IGB2"/>
<keyword evidence="4" id="KW-1185">Reference proteome</keyword>
<reference evidence="3" key="2">
    <citation type="submission" date="2024-10" db="UniProtKB">
        <authorList>
            <consortium name="EnsemblProtists"/>
        </authorList>
    </citation>
    <scope>IDENTIFICATION</scope>
</reference>
<feature type="compositionally biased region" description="Basic residues" evidence="1">
    <location>
        <begin position="48"/>
        <end position="59"/>
    </location>
</feature>
<proteinExistence type="predicted"/>
<dbReference type="RefSeq" id="XP_005762726.1">
    <property type="nucleotide sequence ID" value="XM_005762669.1"/>
</dbReference>
<dbReference type="InterPro" id="IPR052584">
    <property type="entry name" value="U2_snRNP_Complex_Component"/>
</dbReference>
<dbReference type="Proteomes" id="UP000013827">
    <property type="component" value="Unassembled WGS sequence"/>
</dbReference>
<feature type="compositionally biased region" description="Polar residues" evidence="1">
    <location>
        <begin position="301"/>
        <end position="320"/>
    </location>
</feature>
<dbReference type="PaxDb" id="2903-EOD10297"/>
<dbReference type="eggNOG" id="KOG2330">
    <property type="taxonomic scope" value="Eukaryota"/>
</dbReference>
<name>A0A0D3IGB2_EMIH1</name>